<name>A0A161KAP8_9CHLR</name>
<accession>A0A161KAP8</accession>
<gene>
    <name evidence="1" type="ORF">CFX0092_A2055</name>
</gene>
<reference evidence="1" key="1">
    <citation type="submission" date="2016-01" db="EMBL/GenBank/DDBJ databases">
        <authorList>
            <person name="Mcilroy J.S."/>
            <person name="Karst M S."/>
            <person name="Albertsen M."/>
        </authorList>
    </citation>
    <scope>NUCLEOTIDE SEQUENCE</scope>
    <source>
        <strain evidence="1">Cfx-K</strain>
    </source>
</reference>
<evidence type="ECO:0000313" key="1">
    <source>
        <dbReference type="EMBL" id="CUS03933.2"/>
    </source>
</evidence>
<organism evidence="1 2">
    <name type="scientific">Candidatus Promineifilum breve</name>
    <dbReference type="NCBI Taxonomy" id="1806508"/>
    <lineage>
        <taxon>Bacteria</taxon>
        <taxon>Bacillati</taxon>
        <taxon>Chloroflexota</taxon>
        <taxon>Ardenticatenia</taxon>
        <taxon>Candidatus Promineifilales</taxon>
        <taxon>Candidatus Promineifilaceae</taxon>
        <taxon>Candidatus Promineifilum</taxon>
    </lineage>
</organism>
<keyword evidence="2" id="KW-1185">Reference proteome</keyword>
<evidence type="ECO:0008006" key="3">
    <source>
        <dbReference type="Google" id="ProtNLM"/>
    </source>
</evidence>
<evidence type="ECO:0000313" key="2">
    <source>
        <dbReference type="Proteomes" id="UP000215027"/>
    </source>
</evidence>
<dbReference type="Proteomes" id="UP000215027">
    <property type="component" value="Chromosome I"/>
</dbReference>
<protein>
    <recommendedName>
        <fullName evidence="3">Restriction endonuclease</fullName>
    </recommendedName>
</protein>
<proteinExistence type="predicted"/>
<dbReference type="EMBL" id="LN890655">
    <property type="protein sequence ID" value="CUS03933.2"/>
    <property type="molecule type" value="Genomic_DNA"/>
</dbReference>
<dbReference type="AlphaFoldDB" id="A0A161KAP8"/>
<dbReference type="OrthoDB" id="1492816at2"/>
<sequence>MKSELFHTQAYISVQNRIRELINSSPDFLSAKTANSTRAVGDAIEILIAESFQALLGEHCGEYSSGFARRAMADLAFKDHGGLYYVVDVKTHRTDTKFNMPNLTSVERLVRFYEDDSNFFAILMISYGVQGAKVQVSDVKFVPIEFLGWDCLTIGALGWGQIQIANSNFITVNPGYSRKRWMLDFCEIMLEFYPREIAKIGERLIRFEQVRAFWQSKAELQS</sequence>
<dbReference type="RefSeq" id="WP_095043348.1">
    <property type="nucleotide sequence ID" value="NZ_LN890655.1"/>
</dbReference>
<dbReference type="KEGG" id="pbf:CFX0092_A2055"/>